<accession>A0A0F3N567</accession>
<evidence type="ECO:0000313" key="1">
    <source>
        <dbReference type="EMBL" id="KJV63205.1"/>
    </source>
</evidence>
<organism evidence="1 2">
    <name type="scientific">Anaplasma phagocytophilum str. NCH-1</name>
    <dbReference type="NCBI Taxonomy" id="1359161"/>
    <lineage>
        <taxon>Bacteria</taxon>
        <taxon>Pseudomonadati</taxon>
        <taxon>Pseudomonadota</taxon>
        <taxon>Alphaproteobacteria</taxon>
        <taxon>Rickettsiales</taxon>
        <taxon>Anaplasmataceae</taxon>
        <taxon>Anaplasma</taxon>
        <taxon>phagocytophilum group</taxon>
    </lineage>
</organism>
<evidence type="ECO:0000313" key="2">
    <source>
        <dbReference type="Proteomes" id="UP000033754"/>
    </source>
</evidence>
<gene>
    <name evidence="1" type="ORF">EPHNCH_1061</name>
</gene>
<name>A0A0F3N567_ANAPH</name>
<dbReference type="AlphaFoldDB" id="A0A0F3N567"/>
<dbReference type="Proteomes" id="UP000033754">
    <property type="component" value="Unassembled WGS sequence"/>
</dbReference>
<protein>
    <submittedName>
        <fullName evidence="1">Uncharacterized protein</fullName>
    </submittedName>
</protein>
<proteinExistence type="predicted"/>
<dbReference type="PATRIC" id="fig|1359161.3.peg.1188"/>
<sequence>MKDRDLGPAASAVGIKHHKQWLPTQVLWSNKQYCLIQDFAPIPICIERFAVFEEEFELFVGGYWLLFRKVALCF</sequence>
<reference evidence="1 2" key="1">
    <citation type="submission" date="2015-01" db="EMBL/GenBank/DDBJ databases">
        <title>Genome Sequencing of Rickettsiales.</title>
        <authorList>
            <person name="Daugherty S.C."/>
            <person name="Su Q."/>
            <person name="Abolude K."/>
            <person name="Beier-Sexton M."/>
            <person name="Carlyon J.A."/>
            <person name="Carter R."/>
            <person name="Day N.P."/>
            <person name="Dumler S.J."/>
            <person name="Dyachenko V."/>
            <person name="Godinez A."/>
            <person name="Kurtti T.J."/>
            <person name="Lichay M."/>
            <person name="Mullins K.E."/>
            <person name="Ott S."/>
            <person name="Pappas-Brown V."/>
            <person name="Paris D.H."/>
            <person name="Patel P."/>
            <person name="Richards A.L."/>
            <person name="Sadzewicz L."/>
            <person name="Sears K."/>
            <person name="Seidman D."/>
            <person name="Sengamalay N."/>
            <person name="Stenos J."/>
            <person name="Tallon L.J."/>
            <person name="Vincent G."/>
            <person name="Fraser C.M."/>
            <person name="Munderloh U."/>
            <person name="Dunning-Hotopp J.C."/>
        </authorList>
    </citation>
    <scope>NUCLEOTIDE SEQUENCE [LARGE SCALE GENOMIC DNA]</scope>
    <source>
        <strain evidence="1 2">NCH-1</strain>
    </source>
</reference>
<dbReference type="EMBL" id="LANT01000008">
    <property type="protein sequence ID" value="KJV63205.1"/>
    <property type="molecule type" value="Genomic_DNA"/>
</dbReference>
<dbReference type="RefSeq" id="WP_011450843.1">
    <property type="nucleotide sequence ID" value="NZ_LANT01000008.1"/>
</dbReference>
<comment type="caution">
    <text evidence="1">The sequence shown here is derived from an EMBL/GenBank/DDBJ whole genome shotgun (WGS) entry which is preliminary data.</text>
</comment>